<reference evidence="2 3" key="1">
    <citation type="submission" date="2019-02" db="EMBL/GenBank/DDBJ databases">
        <title>Deep-cultivation of Planctomycetes and their phenomic and genomic characterization uncovers novel biology.</title>
        <authorList>
            <person name="Wiegand S."/>
            <person name="Jogler M."/>
            <person name="Boedeker C."/>
            <person name="Pinto D."/>
            <person name="Vollmers J."/>
            <person name="Rivas-Marin E."/>
            <person name="Kohn T."/>
            <person name="Peeters S.H."/>
            <person name="Heuer A."/>
            <person name="Rast P."/>
            <person name="Oberbeckmann S."/>
            <person name="Bunk B."/>
            <person name="Jeske O."/>
            <person name="Meyerdierks A."/>
            <person name="Storesund J.E."/>
            <person name="Kallscheuer N."/>
            <person name="Luecker S."/>
            <person name="Lage O.M."/>
            <person name="Pohl T."/>
            <person name="Merkel B.J."/>
            <person name="Hornburger P."/>
            <person name="Mueller R.-W."/>
            <person name="Bruemmer F."/>
            <person name="Labrenz M."/>
            <person name="Spormann A.M."/>
            <person name="Op den Camp H."/>
            <person name="Overmann J."/>
            <person name="Amann R."/>
            <person name="Jetten M.S.M."/>
            <person name="Mascher T."/>
            <person name="Medema M.H."/>
            <person name="Devos D.P."/>
            <person name="Kaster A.-K."/>
            <person name="Ovreas L."/>
            <person name="Rohde M."/>
            <person name="Galperin M.Y."/>
            <person name="Jogler C."/>
        </authorList>
    </citation>
    <scope>NUCLEOTIDE SEQUENCE [LARGE SCALE GENOMIC DNA]</scope>
    <source>
        <strain evidence="2 3">ElP</strain>
    </source>
</reference>
<dbReference type="Proteomes" id="UP000317835">
    <property type="component" value="Chromosome"/>
</dbReference>
<evidence type="ECO:0000313" key="2">
    <source>
        <dbReference type="EMBL" id="QDV34686.1"/>
    </source>
</evidence>
<evidence type="ECO:0000256" key="1">
    <source>
        <dbReference type="SAM" id="MobiDB-lite"/>
    </source>
</evidence>
<proteinExistence type="predicted"/>
<name>A0A518H1I0_9BACT</name>
<dbReference type="KEGG" id="tpla:ElP_25800"/>
<keyword evidence="3" id="KW-1185">Reference proteome</keyword>
<gene>
    <name evidence="2" type="ORF">ElP_25800</name>
</gene>
<dbReference type="EMBL" id="CP036426">
    <property type="protein sequence ID" value="QDV34686.1"/>
    <property type="molecule type" value="Genomic_DNA"/>
</dbReference>
<sequence length="174" mass="19435">MDLDRSEEDDRLRRRPHRTPAQIMAPSLRVMLLWSPDRSFGFVGDAGSGAHELARFVHRHRARLARVRKLHPEANLFEQPPTYKCNGRLPVKGIRLPKPSRATASAESRAGAVAWYGGGRREVGLAGGTGHWYETGEGPVPIAWVFVRDRTGTHRDEYFFSTDPGMDSTAMVTA</sequence>
<protein>
    <submittedName>
        <fullName evidence="2">Uncharacterized protein</fullName>
    </submittedName>
</protein>
<evidence type="ECO:0000313" key="3">
    <source>
        <dbReference type="Proteomes" id="UP000317835"/>
    </source>
</evidence>
<feature type="region of interest" description="Disordered" evidence="1">
    <location>
        <begin position="1"/>
        <end position="20"/>
    </location>
</feature>
<dbReference type="AlphaFoldDB" id="A0A518H1I0"/>
<dbReference type="RefSeq" id="WP_197446933.1">
    <property type="nucleotide sequence ID" value="NZ_CP036426.1"/>
</dbReference>
<organism evidence="2 3">
    <name type="scientific">Tautonia plasticadhaerens</name>
    <dbReference type="NCBI Taxonomy" id="2527974"/>
    <lineage>
        <taxon>Bacteria</taxon>
        <taxon>Pseudomonadati</taxon>
        <taxon>Planctomycetota</taxon>
        <taxon>Planctomycetia</taxon>
        <taxon>Isosphaerales</taxon>
        <taxon>Isosphaeraceae</taxon>
        <taxon>Tautonia</taxon>
    </lineage>
</organism>
<accession>A0A518H1I0</accession>